<sequence length="367" mass="41492">MNVKSEKGKFIGRVTCIICKKQKKPRNQILCRTNDAKCKAVQLICPDHSVIYNPDVFVDTADCAKGFYWTDICDLNDSIIIGGGSIDRGIIRSHSIMPWSYDKSVLNNQSLCRRELHPTSKQSVIITVDGINDTGIINDVIDVDNDVGYITDKDTYYNISDIVWKTKHFPVGKPVYINFGSGETKGASGFIICFKFTNEAVKSTKKPVENPCCSTFAVANPYEISSSLPCLRQPLEDRRCSTFAVTNPYKISSSLPCLRQPLEDWRCSPFAVTNPYKISSSLPCLRIPPLEDRRCSTFAVTNPYKISSFLQCLRQPLEDQLFSTVVERRHVAEKEKTRNRRQRKLKEKTNENSAKGRIGGRKPKEKI</sequence>
<evidence type="ECO:0000313" key="2">
    <source>
        <dbReference type="EMBL" id="KAJ8300364.1"/>
    </source>
</evidence>
<proteinExistence type="predicted"/>
<feature type="compositionally biased region" description="Basic residues" evidence="1">
    <location>
        <begin position="358"/>
        <end position="367"/>
    </location>
</feature>
<name>A0ABQ9E4M1_TEGGR</name>
<reference evidence="2 3" key="1">
    <citation type="submission" date="2022-12" db="EMBL/GenBank/DDBJ databases">
        <title>Chromosome-level genome of Tegillarca granosa.</title>
        <authorList>
            <person name="Kim J."/>
        </authorList>
    </citation>
    <scope>NUCLEOTIDE SEQUENCE [LARGE SCALE GENOMIC DNA]</scope>
    <source>
        <strain evidence="2">Teg-2019</strain>
        <tissue evidence="2">Adductor muscle</tissue>
    </source>
</reference>
<dbReference type="EMBL" id="JARBDR010000919">
    <property type="protein sequence ID" value="KAJ8300364.1"/>
    <property type="molecule type" value="Genomic_DNA"/>
</dbReference>
<dbReference type="Proteomes" id="UP001217089">
    <property type="component" value="Unassembled WGS sequence"/>
</dbReference>
<gene>
    <name evidence="2" type="ORF">KUTeg_021883</name>
</gene>
<evidence type="ECO:0000313" key="3">
    <source>
        <dbReference type="Proteomes" id="UP001217089"/>
    </source>
</evidence>
<keyword evidence="3" id="KW-1185">Reference proteome</keyword>
<comment type="caution">
    <text evidence="2">The sequence shown here is derived from an EMBL/GenBank/DDBJ whole genome shotgun (WGS) entry which is preliminary data.</text>
</comment>
<accession>A0ABQ9E4M1</accession>
<organism evidence="2 3">
    <name type="scientific">Tegillarca granosa</name>
    <name type="common">Malaysian cockle</name>
    <name type="synonym">Anadara granosa</name>
    <dbReference type="NCBI Taxonomy" id="220873"/>
    <lineage>
        <taxon>Eukaryota</taxon>
        <taxon>Metazoa</taxon>
        <taxon>Spiralia</taxon>
        <taxon>Lophotrochozoa</taxon>
        <taxon>Mollusca</taxon>
        <taxon>Bivalvia</taxon>
        <taxon>Autobranchia</taxon>
        <taxon>Pteriomorphia</taxon>
        <taxon>Arcoida</taxon>
        <taxon>Arcoidea</taxon>
        <taxon>Arcidae</taxon>
        <taxon>Tegillarca</taxon>
    </lineage>
</organism>
<feature type="compositionally biased region" description="Basic residues" evidence="1">
    <location>
        <begin position="337"/>
        <end position="346"/>
    </location>
</feature>
<feature type="region of interest" description="Disordered" evidence="1">
    <location>
        <begin position="331"/>
        <end position="367"/>
    </location>
</feature>
<protein>
    <submittedName>
        <fullName evidence="2">Uncharacterized protein</fullName>
    </submittedName>
</protein>
<evidence type="ECO:0000256" key="1">
    <source>
        <dbReference type="SAM" id="MobiDB-lite"/>
    </source>
</evidence>